<evidence type="ECO:0000256" key="5">
    <source>
        <dbReference type="SAM" id="MobiDB-lite"/>
    </source>
</evidence>
<gene>
    <name evidence="8" type="ORF">E6Q54_03950</name>
</gene>
<keyword evidence="4 6" id="KW-0472">Membrane</keyword>
<comment type="caution">
    <text evidence="8">The sequence shown here is derived from an EMBL/GenBank/DDBJ whole genome shotgun (WGS) entry which is preliminary data.</text>
</comment>
<evidence type="ECO:0000313" key="8">
    <source>
        <dbReference type="EMBL" id="TXI59073.1"/>
    </source>
</evidence>
<dbReference type="GO" id="GO:0005886">
    <property type="term" value="C:plasma membrane"/>
    <property type="evidence" value="ECO:0007669"/>
    <property type="project" value="InterPro"/>
</dbReference>
<proteinExistence type="predicted"/>
<keyword evidence="2 6" id="KW-0812">Transmembrane</keyword>
<reference evidence="8 9" key="1">
    <citation type="submission" date="2018-09" db="EMBL/GenBank/DDBJ databases">
        <title>Metagenome Assembled Genomes from an Advanced Water Purification Facility.</title>
        <authorList>
            <person name="Stamps B.W."/>
            <person name="Spear J.R."/>
        </authorList>
    </citation>
    <scope>NUCLEOTIDE SEQUENCE [LARGE SCALE GENOMIC DNA]</scope>
    <source>
        <strain evidence="8">Bin_29_2</strain>
    </source>
</reference>
<evidence type="ECO:0000256" key="1">
    <source>
        <dbReference type="ARBA" id="ARBA00022475"/>
    </source>
</evidence>
<evidence type="ECO:0000256" key="4">
    <source>
        <dbReference type="ARBA" id="ARBA00023136"/>
    </source>
</evidence>
<evidence type="ECO:0000259" key="7">
    <source>
        <dbReference type="Pfam" id="PF06305"/>
    </source>
</evidence>
<sequence length="111" mass="11589">MSSDPSVPFDPAQGDISTPPPPPPASMPLTRAGALWTALIAGFLVLIVLLVFVTQNTAPVDLAFLTWTWSLPAGVAILLAAICGGLLTALVGTARIFQLRRAAKKNLAAQR</sequence>
<dbReference type="AlphaFoldDB" id="A0A5B1MKX0"/>
<evidence type="ECO:0000256" key="3">
    <source>
        <dbReference type="ARBA" id="ARBA00022989"/>
    </source>
</evidence>
<feature type="domain" description="Lipopolysaccharide assembly protein A" evidence="7">
    <location>
        <begin position="55"/>
        <end position="105"/>
    </location>
</feature>
<dbReference type="Proteomes" id="UP000321797">
    <property type="component" value="Unassembled WGS sequence"/>
</dbReference>
<feature type="transmembrane region" description="Helical" evidence="6">
    <location>
        <begin position="34"/>
        <end position="53"/>
    </location>
</feature>
<feature type="transmembrane region" description="Helical" evidence="6">
    <location>
        <begin position="73"/>
        <end position="97"/>
    </location>
</feature>
<protein>
    <submittedName>
        <fullName evidence="8">DUF1049 domain-containing protein</fullName>
    </submittedName>
</protein>
<evidence type="ECO:0000256" key="6">
    <source>
        <dbReference type="SAM" id="Phobius"/>
    </source>
</evidence>
<accession>A0A5B1MKX0</accession>
<evidence type="ECO:0000313" key="9">
    <source>
        <dbReference type="Proteomes" id="UP000321797"/>
    </source>
</evidence>
<dbReference type="Pfam" id="PF06305">
    <property type="entry name" value="LapA_dom"/>
    <property type="match status" value="1"/>
</dbReference>
<organism evidence="8 9">
    <name type="scientific">Mycolicibacter arupensis</name>
    <dbReference type="NCBI Taxonomy" id="342002"/>
    <lineage>
        <taxon>Bacteria</taxon>
        <taxon>Bacillati</taxon>
        <taxon>Actinomycetota</taxon>
        <taxon>Actinomycetes</taxon>
        <taxon>Mycobacteriales</taxon>
        <taxon>Mycobacteriaceae</taxon>
        <taxon>Mycolicibacter</taxon>
    </lineage>
</organism>
<dbReference type="InterPro" id="IPR010445">
    <property type="entry name" value="LapA_dom"/>
</dbReference>
<keyword evidence="1" id="KW-1003">Cell membrane</keyword>
<name>A0A5B1MKX0_9MYCO</name>
<feature type="region of interest" description="Disordered" evidence="5">
    <location>
        <begin position="1"/>
        <end position="27"/>
    </location>
</feature>
<keyword evidence="3 6" id="KW-1133">Transmembrane helix</keyword>
<evidence type="ECO:0000256" key="2">
    <source>
        <dbReference type="ARBA" id="ARBA00022692"/>
    </source>
</evidence>
<dbReference type="RefSeq" id="WP_149771991.1">
    <property type="nucleotide sequence ID" value="NZ_JBMDXO010000307.1"/>
</dbReference>
<dbReference type="EMBL" id="SSGD01000018">
    <property type="protein sequence ID" value="TXI59073.1"/>
    <property type="molecule type" value="Genomic_DNA"/>
</dbReference>